<feature type="transmembrane region" description="Helical" evidence="1">
    <location>
        <begin position="32"/>
        <end position="54"/>
    </location>
</feature>
<evidence type="ECO:0000313" key="2">
    <source>
        <dbReference type="EMBL" id="CCH78105.1"/>
    </source>
</evidence>
<dbReference type="EMBL" id="CAJB01000171">
    <property type="protein sequence ID" value="CCH78105.1"/>
    <property type="molecule type" value="Genomic_DNA"/>
</dbReference>
<proteinExistence type="predicted"/>
<accession>A0A077M1K8</accession>
<evidence type="ECO:0000313" key="3">
    <source>
        <dbReference type="Proteomes" id="UP000035721"/>
    </source>
</evidence>
<keyword evidence="3" id="KW-1185">Reference proteome</keyword>
<feature type="transmembrane region" description="Helical" evidence="1">
    <location>
        <begin position="89"/>
        <end position="112"/>
    </location>
</feature>
<reference evidence="2 3" key="1">
    <citation type="journal article" date="2013" name="ISME J.">
        <title>A metabolic model for members of the genus Tetrasphaera involved in enhanced biological phosphorus removal.</title>
        <authorList>
            <person name="Kristiansen R."/>
            <person name="Nguyen H.T.T."/>
            <person name="Saunders A.M."/>
            <person name="Nielsen J.L."/>
            <person name="Wimmer R."/>
            <person name="Le V.Q."/>
            <person name="McIlroy S.J."/>
            <person name="Petrovski S."/>
            <person name="Seviour R.J."/>
            <person name="Calteau A."/>
            <person name="Nielsen K.L."/>
            <person name="Nielsen P.H."/>
        </authorList>
    </citation>
    <scope>NUCLEOTIDE SEQUENCE [LARGE SCALE GENOMIC DNA]</scope>
    <source>
        <strain evidence="2 3">T1-X7</strain>
    </source>
</reference>
<dbReference type="AlphaFoldDB" id="A0A077M1K8"/>
<gene>
    <name evidence="2" type="ORF">BN12_2520013</name>
</gene>
<sequence length="167" mass="16638">MVLGVTDGILNALTLATGAVLRASGERLGPGLAVRVGIASCVTAAVTMFVADYAERRVGLVRASREINLVEPGALASTRLGVDVARESMLAAAVAAVASLVGACGPLLLGAALPGPVWLAPVLSVALLGVLGAVLATMFHGRRSIWVVGLLVAGVVVLVLGAVLDIA</sequence>
<protein>
    <submittedName>
        <fullName evidence="2">Uncharacterized protein</fullName>
    </submittedName>
</protein>
<feature type="transmembrane region" description="Helical" evidence="1">
    <location>
        <begin position="145"/>
        <end position="164"/>
    </location>
</feature>
<keyword evidence="1" id="KW-0472">Membrane</keyword>
<comment type="caution">
    <text evidence="2">The sequence shown here is derived from an EMBL/GenBank/DDBJ whole genome shotgun (WGS) entry which is preliminary data.</text>
</comment>
<dbReference type="STRING" id="1194083.BN12_2520013"/>
<dbReference type="Proteomes" id="UP000035721">
    <property type="component" value="Unassembled WGS sequence"/>
</dbReference>
<keyword evidence="1" id="KW-1133">Transmembrane helix</keyword>
<keyword evidence="1" id="KW-0812">Transmembrane</keyword>
<organism evidence="2 3">
    <name type="scientific">Nostocoides japonicum T1-X7</name>
    <dbReference type="NCBI Taxonomy" id="1194083"/>
    <lineage>
        <taxon>Bacteria</taxon>
        <taxon>Bacillati</taxon>
        <taxon>Actinomycetota</taxon>
        <taxon>Actinomycetes</taxon>
        <taxon>Micrococcales</taxon>
        <taxon>Intrasporangiaceae</taxon>
        <taxon>Nostocoides</taxon>
    </lineage>
</organism>
<evidence type="ECO:0000256" key="1">
    <source>
        <dbReference type="SAM" id="Phobius"/>
    </source>
</evidence>
<dbReference type="OrthoDB" id="4733070at2"/>
<name>A0A077M1K8_9MICO</name>
<feature type="transmembrane region" description="Helical" evidence="1">
    <location>
        <begin position="118"/>
        <end position="138"/>
    </location>
</feature>